<dbReference type="AlphaFoldDB" id="A0A8S2RNM4"/>
<dbReference type="Proteomes" id="UP000676336">
    <property type="component" value="Unassembled WGS sequence"/>
</dbReference>
<feature type="compositionally biased region" description="Polar residues" evidence="1">
    <location>
        <begin position="41"/>
        <end position="63"/>
    </location>
</feature>
<feature type="non-terminal residue" evidence="2">
    <location>
        <position position="63"/>
    </location>
</feature>
<evidence type="ECO:0000313" key="3">
    <source>
        <dbReference type="Proteomes" id="UP000676336"/>
    </source>
</evidence>
<accession>A0A8S2RNM4</accession>
<protein>
    <submittedName>
        <fullName evidence="2">Uncharacterized protein</fullName>
    </submittedName>
</protein>
<dbReference type="EMBL" id="CAJOBI010011746">
    <property type="protein sequence ID" value="CAF4161124.1"/>
    <property type="molecule type" value="Genomic_DNA"/>
</dbReference>
<feature type="non-terminal residue" evidence="2">
    <location>
        <position position="1"/>
    </location>
</feature>
<reference evidence="2" key="1">
    <citation type="submission" date="2021-02" db="EMBL/GenBank/DDBJ databases">
        <authorList>
            <person name="Nowell W R."/>
        </authorList>
    </citation>
    <scope>NUCLEOTIDE SEQUENCE</scope>
</reference>
<organism evidence="2 3">
    <name type="scientific">Rotaria magnacalcarata</name>
    <dbReference type="NCBI Taxonomy" id="392030"/>
    <lineage>
        <taxon>Eukaryota</taxon>
        <taxon>Metazoa</taxon>
        <taxon>Spiralia</taxon>
        <taxon>Gnathifera</taxon>
        <taxon>Rotifera</taxon>
        <taxon>Eurotatoria</taxon>
        <taxon>Bdelloidea</taxon>
        <taxon>Philodinida</taxon>
        <taxon>Philodinidae</taxon>
        <taxon>Rotaria</taxon>
    </lineage>
</organism>
<proteinExistence type="predicted"/>
<comment type="caution">
    <text evidence="2">The sequence shown here is derived from an EMBL/GenBank/DDBJ whole genome shotgun (WGS) entry which is preliminary data.</text>
</comment>
<evidence type="ECO:0000256" key="1">
    <source>
        <dbReference type="SAM" id="MobiDB-lite"/>
    </source>
</evidence>
<feature type="region of interest" description="Disordered" evidence="1">
    <location>
        <begin position="1"/>
        <end position="63"/>
    </location>
</feature>
<evidence type="ECO:0000313" key="2">
    <source>
        <dbReference type="EMBL" id="CAF4161124.1"/>
    </source>
</evidence>
<gene>
    <name evidence="2" type="ORF">SMN809_LOCUS20190</name>
</gene>
<feature type="compositionally biased region" description="Basic and acidic residues" evidence="1">
    <location>
        <begin position="1"/>
        <end position="25"/>
    </location>
</feature>
<name>A0A8S2RNM4_9BILA</name>
<sequence length="63" mass="6894">TDSDNDKKPNDNTNDYHVDDRKSDETVGDNVLKSSIHKPSPRSSPGHINTNLTNGTTIENLSS</sequence>